<feature type="compositionally biased region" description="Low complexity" evidence="6">
    <location>
        <begin position="337"/>
        <end position="347"/>
    </location>
</feature>
<feature type="compositionally biased region" description="Polar residues" evidence="6">
    <location>
        <begin position="87"/>
        <end position="96"/>
    </location>
</feature>
<evidence type="ECO:0000256" key="4">
    <source>
        <dbReference type="ARBA" id="ARBA00022840"/>
    </source>
</evidence>
<dbReference type="Gene3D" id="3.40.50.150">
    <property type="entry name" value="Vaccinia Virus protein VP39"/>
    <property type="match status" value="1"/>
</dbReference>
<dbReference type="InterPro" id="IPR000719">
    <property type="entry name" value="Prot_kinase_dom"/>
</dbReference>
<feature type="region of interest" description="Disordered" evidence="6">
    <location>
        <begin position="249"/>
        <end position="431"/>
    </location>
</feature>
<dbReference type="Pfam" id="PF13649">
    <property type="entry name" value="Methyltransf_25"/>
    <property type="match status" value="1"/>
</dbReference>
<keyword evidence="2 5" id="KW-0547">Nucleotide-binding</keyword>
<keyword evidence="9" id="KW-1185">Reference proteome</keyword>
<dbReference type="SMART" id="SM00220">
    <property type="entry name" value="S_TKc"/>
    <property type="match status" value="1"/>
</dbReference>
<sequence>MIYVSISFFDGAYSARLSTSETHARTGSVSPHAIIMAGRAPTNLSKSQTTQRPLHAHSLTPPLPSNLASSSTSSFAPSMLSFSDNSVYSRDTSVSSAPVPPRREKTLPLRTMNPSLDTLNQPAPSYEEVPRSLPPYPSSPPTLTGWAAVANEKRGNLPLYHPDTFPMVSSPSPNFPGPMSNAHSSPRPSMSGEMQRIRSASASSNSPYSPSHPRLPISSGPNSTFATQSTSLPNGRAAGVRTALSIVEEPRTAITPQRAALPSSLSSASPSAPKASPTFVYPSARTRARPSGTPNPGFKFRSKRKQGAPSVEGISPPSQGVAIASPPTASVSNRAPSVSSVDTRSSSNTQANPEPFYFPGGRTRAHPKAPGIHFGKGKKKEGNASGGTKLPSRFLGLGKKGKTVPSVPSVVPLSAQSPQPAPPPPPQADEQRIEPRIATKVGAYPLDPYDTSLMDADRQTWELMRKLNRNGSPSFHNYGGRAPRSVLDLGCGSGTWLLDAATSWPAAQVIGFDRTETLRGMWPIAQGNGIDNIQFVRGNFVKDPLPFPDGSFDFVRMANLALCIPQSRWEFVLREAHRVLVVGGRLEFIDDHVFFPYAKPSETPFDATMEFSRMGLTDANQRTTEPEISDTDSDLYNLHTEQPSTTRIPTSYLPHSHHSAPSITGGSSLSSSIWDGWLEREEAARELEGLFEHMLTKKFEINPRPAEFLFEIFSRVFGTVKELAAMHLTLAPPETTPGARHQDGDPLAASVGLVLWPSTLIALPPEELQSAVTKHPQVLLSCKAALVEYAKEVADESDREEQGEMAMEALYEYQHFLRERFTPPPKVASRSIEDVESLRGSLGGSSEAVNEIAEYQSELSGYAMPPRPRKAAMASVRGVQGRATRLIVVNRGSDSSDEEPQRSTRAYHYNPPPLPLPPIPAPKIATNLSRPRLAAQSHPSSLSSPSSSAADESTPPPSTPGLGSDDTQEQTQPLKPPLPRLPTARPFQSPTETYSPHPVADRVLILVTGDSEHFVNVDISGAPNPAFIRERVFTKLAIFDEYDQANLSIYRTEIGSFAIGEALSDDRLFELCRDFGDEKGTLKLLVCASAANVHEVHATGTLVPPLIPPLQPRRRPRSPNDSVSSTSENPPPESSAGYEADFEKDRTTARNLGVPSPSPLQSRSSSPLPPPLLDKYGNIVAPPPPPPPLSPNRASFVDDNITPPGTILQPRVTPAEVEERVVEEPRRPRPQHSGRTASHGRERRPRHKHSYNQSDTEESPAESWVLVEDHPPTPVDVRSSPARPPGRQQFSPSRYKVSAPYGGRLAIPAPPRNAPPPIPATSPDTRIPPPRPAGVPVPPKWMVTYKGEQKQPTAPPTSTYKLKTAKSMDALRGSAGFSHPASLQPGSSSRGARPPPLPVARPNTSSMRDPLLSAGTSPSLGTPKSFDGGRSYETRPIRPLPIQGSTHPTIHELSPASTSQYGSRISGSTLMSPANEPYPRPQSAFGDAAISSPHQRYNRHFGPSLDPDYRHSPRAPSPTHPFPTSSSTSALPFRSSRPSEPIQSPGSPRSPRFVSRDRRPGSSSSSLGNEGPHETTTTAVNGELGTSEWAAQVLASAESTLIAETSTVMPPPNGTMISTRSSESDSESDDNGTWKKAPSAERPKSILRGPPLKVQIENSSGGTLKPNGNHPTFATPILHPSTPSPADVMPKTSKRDKHMSKFTIRQEDTWAPRPPPEDVYERLEDYFPQHDLDKPVIEAASGGTSPTTTDVERKRHLDRASRAEGMTAVQRKRSTKLWGSKVEEVDTSNLPESPSSDVSTTATFKWVRGELIGRGTYGRVYLGLNVTTGEMIAVKQVEIPRTASDKIDSRQVTVVQALKMESETLKVLDHPNIVQYLGFEETPSNLSIFLEYVPGGSIGSCLLKHGKFEEDVTKSFTSQILAGLEYLHSKGIIHRDLKSDNILVEMSGVCKISDFGISKRTDDHNDAHTAMQGTVFWMAPEVINTQKKGYNSKIDIWSIGCVVLEMWAGTRPWTGDEMVAVMFKLFQSKQPPPVPEGLVLTQQADDFRLKCFAINPEERPTAAELRRHSYLAVTPGWVFDGFEAK</sequence>
<dbReference type="InterPro" id="IPR008271">
    <property type="entry name" value="Ser/Thr_kinase_AS"/>
</dbReference>
<dbReference type="GO" id="GO:0016301">
    <property type="term" value="F:kinase activity"/>
    <property type="evidence" value="ECO:0007669"/>
    <property type="project" value="UniProtKB-KW"/>
</dbReference>
<feature type="compositionally biased region" description="Basic and acidic residues" evidence="6">
    <location>
        <begin position="1750"/>
        <end position="1762"/>
    </location>
</feature>
<dbReference type="SUPFAM" id="SSF53335">
    <property type="entry name" value="S-adenosyl-L-methionine-dependent methyltransferases"/>
    <property type="match status" value="1"/>
</dbReference>
<keyword evidence="3 8" id="KW-0418">Kinase</keyword>
<feature type="binding site" evidence="5">
    <location>
        <position position="1835"/>
    </location>
    <ligand>
        <name>ATP</name>
        <dbReference type="ChEBI" id="CHEBI:30616"/>
    </ligand>
</feature>
<protein>
    <submittedName>
        <fullName evidence="8">MAP kinase kinase kinase</fullName>
    </submittedName>
</protein>
<feature type="compositionally biased region" description="Pro residues" evidence="6">
    <location>
        <begin position="1308"/>
        <end position="1339"/>
    </location>
</feature>
<accession>A0ABQ0L0V5</accession>
<feature type="compositionally biased region" description="Polar residues" evidence="6">
    <location>
        <begin position="43"/>
        <end position="52"/>
    </location>
</feature>
<dbReference type="InterPro" id="IPR050538">
    <property type="entry name" value="MAP_kinase_kinase_kinase"/>
</dbReference>
<dbReference type="PANTHER" id="PTHR48016:SF48">
    <property type="entry name" value="SERINE_THREONINE-PROTEIN KINASE BCK1_SLK1_SSP31"/>
    <property type="match status" value="1"/>
</dbReference>
<dbReference type="SUPFAM" id="SSF56112">
    <property type="entry name" value="Protein kinase-like (PK-like)"/>
    <property type="match status" value="1"/>
</dbReference>
<dbReference type="PROSITE" id="PS00108">
    <property type="entry name" value="PROTEIN_KINASE_ST"/>
    <property type="match status" value="1"/>
</dbReference>
<feature type="compositionally biased region" description="Polar residues" evidence="6">
    <location>
        <begin position="1455"/>
        <end position="1472"/>
    </location>
</feature>
<proteinExistence type="predicted"/>
<feature type="compositionally biased region" description="Low complexity" evidence="6">
    <location>
        <begin position="199"/>
        <end position="211"/>
    </location>
</feature>
<feature type="compositionally biased region" description="Polar residues" evidence="6">
    <location>
        <begin position="1350"/>
        <end position="1361"/>
    </location>
</feature>
<keyword evidence="4 5" id="KW-0067">ATP-binding</keyword>
<dbReference type="PROSITE" id="PS00107">
    <property type="entry name" value="PROTEIN_KINASE_ATP"/>
    <property type="match status" value="1"/>
</dbReference>
<feature type="compositionally biased region" description="Basic residues" evidence="6">
    <location>
        <begin position="1241"/>
        <end position="1250"/>
    </location>
</feature>
<evidence type="ECO:0000256" key="1">
    <source>
        <dbReference type="ARBA" id="ARBA00022679"/>
    </source>
</evidence>
<reference evidence="8" key="1">
    <citation type="submission" date="2014-09" db="EMBL/GenBank/DDBJ databases">
        <title>Genome sequence of the luminous mushroom Mycena chlorophos for searching fungal bioluminescence genes.</title>
        <authorList>
            <person name="Tanaka Y."/>
            <person name="Kasuga D."/>
            <person name="Oba Y."/>
            <person name="Hase S."/>
            <person name="Sato K."/>
            <person name="Oba Y."/>
            <person name="Sakakibara Y."/>
        </authorList>
    </citation>
    <scope>NUCLEOTIDE SEQUENCE</scope>
</reference>
<keyword evidence="1" id="KW-0808">Transferase</keyword>
<feature type="region of interest" description="Disordered" evidence="6">
    <location>
        <begin position="87"/>
        <end position="132"/>
    </location>
</feature>
<dbReference type="PANTHER" id="PTHR48016">
    <property type="entry name" value="MAP KINASE KINASE KINASE SSK2-RELATED-RELATED"/>
    <property type="match status" value="1"/>
</dbReference>
<name>A0ABQ0L0V5_MYCCL</name>
<feature type="compositionally biased region" description="Basic and acidic residues" evidence="6">
    <location>
        <begin position="1217"/>
        <end position="1227"/>
    </location>
</feature>
<evidence type="ECO:0000313" key="8">
    <source>
        <dbReference type="EMBL" id="GAT44122.1"/>
    </source>
</evidence>
<feature type="compositionally biased region" description="Low complexity" evidence="6">
    <location>
        <begin position="934"/>
        <end position="953"/>
    </location>
</feature>
<evidence type="ECO:0000259" key="7">
    <source>
        <dbReference type="PROSITE" id="PS50011"/>
    </source>
</evidence>
<evidence type="ECO:0000256" key="2">
    <source>
        <dbReference type="ARBA" id="ARBA00022741"/>
    </source>
</evidence>
<dbReference type="Pfam" id="PF00069">
    <property type="entry name" value="Pkinase"/>
    <property type="match status" value="1"/>
</dbReference>
<feature type="compositionally biased region" description="Low complexity" evidence="6">
    <location>
        <begin position="404"/>
        <end position="418"/>
    </location>
</feature>
<feature type="compositionally biased region" description="Polar residues" evidence="6">
    <location>
        <begin position="1787"/>
        <end position="1798"/>
    </location>
</feature>
<dbReference type="EMBL" id="DF839580">
    <property type="protein sequence ID" value="GAT44122.1"/>
    <property type="molecule type" value="Genomic_DNA"/>
</dbReference>
<dbReference type="InterPro" id="IPR017441">
    <property type="entry name" value="Protein_kinase_ATP_BS"/>
</dbReference>
<feature type="region of interest" description="Disordered" evidence="6">
    <location>
        <begin position="1737"/>
        <end position="1798"/>
    </location>
</feature>
<feature type="compositionally biased region" description="Polar residues" evidence="6">
    <location>
        <begin position="327"/>
        <end position="336"/>
    </location>
</feature>
<organism evidence="8 9">
    <name type="scientific">Mycena chlorophos</name>
    <name type="common">Agaric fungus</name>
    <name type="synonym">Agaricus chlorophos</name>
    <dbReference type="NCBI Taxonomy" id="658473"/>
    <lineage>
        <taxon>Eukaryota</taxon>
        <taxon>Fungi</taxon>
        <taxon>Dikarya</taxon>
        <taxon>Basidiomycota</taxon>
        <taxon>Agaricomycotina</taxon>
        <taxon>Agaricomycetes</taxon>
        <taxon>Agaricomycetidae</taxon>
        <taxon>Agaricales</taxon>
        <taxon>Marasmiineae</taxon>
        <taxon>Mycenaceae</taxon>
        <taxon>Mycena</taxon>
    </lineage>
</organism>
<dbReference type="Proteomes" id="UP000815677">
    <property type="component" value="Unassembled WGS sequence"/>
</dbReference>
<evidence type="ECO:0000256" key="3">
    <source>
        <dbReference type="ARBA" id="ARBA00022777"/>
    </source>
</evidence>
<feature type="compositionally biased region" description="Polar residues" evidence="6">
    <location>
        <begin position="1536"/>
        <end position="1547"/>
    </location>
</feature>
<feature type="region of interest" description="Disordered" evidence="6">
    <location>
        <begin position="1102"/>
        <end position="1583"/>
    </location>
</feature>
<dbReference type="CDD" id="cd02440">
    <property type="entry name" value="AdoMet_MTases"/>
    <property type="match status" value="1"/>
</dbReference>
<evidence type="ECO:0000256" key="6">
    <source>
        <dbReference type="SAM" id="MobiDB-lite"/>
    </source>
</evidence>
<dbReference type="InterPro" id="IPR011009">
    <property type="entry name" value="Kinase-like_dom_sf"/>
</dbReference>
<feature type="compositionally biased region" description="Low complexity" evidence="6">
    <location>
        <begin position="259"/>
        <end position="277"/>
    </location>
</feature>
<feature type="region of interest" description="Disordered" evidence="6">
    <location>
        <begin position="43"/>
        <end position="70"/>
    </location>
</feature>
<feature type="domain" description="Protein kinase" evidence="7">
    <location>
        <begin position="1806"/>
        <end position="2071"/>
    </location>
</feature>
<evidence type="ECO:0000256" key="5">
    <source>
        <dbReference type="PROSITE-ProRule" id="PRU10141"/>
    </source>
</evidence>
<feature type="region of interest" description="Disordered" evidence="6">
    <location>
        <begin position="1676"/>
        <end position="1695"/>
    </location>
</feature>
<feature type="compositionally biased region" description="Polar residues" evidence="6">
    <location>
        <begin position="219"/>
        <end position="233"/>
    </location>
</feature>
<evidence type="ECO:0000313" key="9">
    <source>
        <dbReference type="Proteomes" id="UP000815677"/>
    </source>
</evidence>
<dbReference type="Gene3D" id="1.10.510.10">
    <property type="entry name" value="Transferase(Phosphotransferase) domain 1"/>
    <property type="match status" value="1"/>
</dbReference>
<feature type="compositionally biased region" description="Polar residues" evidence="6">
    <location>
        <begin position="112"/>
        <end position="123"/>
    </location>
</feature>
<feature type="region of interest" description="Disordered" evidence="6">
    <location>
        <begin position="161"/>
        <end position="237"/>
    </location>
</feature>
<feature type="region of interest" description="Disordered" evidence="6">
    <location>
        <begin position="887"/>
        <end position="996"/>
    </location>
</feature>
<dbReference type="PROSITE" id="PS50011">
    <property type="entry name" value="PROTEIN_KINASE_DOM"/>
    <property type="match status" value="1"/>
</dbReference>
<dbReference type="InterPro" id="IPR029063">
    <property type="entry name" value="SAM-dependent_MTases_sf"/>
</dbReference>
<feature type="compositionally biased region" description="Pro residues" evidence="6">
    <location>
        <begin position="910"/>
        <end position="921"/>
    </location>
</feature>
<dbReference type="InterPro" id="IPR041698">
    <property type="entry name" value="Methyltransf_25"/>
</dbReference>
<feature type="compositionally biased region" description="Pro residues" evidence="6">
    <location>
        <begin position="1181"/>
        <end position="1190"/>
    </location>
</feature>
<feature type="region of interest" description="Disordered" evidence="6">
    <location>
        <begin position="1603"/>
        <end position="1670"/>
    </location>
</feature>
<gene>
    <name evidence="8" type="ORF">MCHLO_01763</name>
</gene>